<accession>A0A6G1QNK5</accession>
<evidence type="ECO:0000256" key="5">
    <source>
        <dbReference type="ARBA" id="ARBA00023198"/>
    </source>
</evidence>
<protein>
    <submittedName>
        <fullName evidence="9">Caspase recruitment domain-containing protein 8</fullName>
    </submittedName>
</protein>
<dbReference type="SUPFAM" id="SSF47986">
    <property type="entry name" value="DEATH domain"/>
    <property type="match status" value="1"/>
</dbReference>
<evidence type="ECO:0000256" key="6">
    <source>
        <dbReference type="SAM" id="MobiDB-lite"/>
    </source>
</evidence>
<evidence type="ECO:0000256" key="2">
    <source>
        <dbReference type="ARBA" id="ARBA00022490"/>
    </source>
</evidence>
<dbReference type="GO" id="GO:0006954">
    <property type="term" value="P:inflammatory response"/>
    <property type="evidence" value="ECO:0007669"/>
    <property type="project" value="UniProtKB-KW"/>
</dbReference>
<dbReference type="AlphaFoldDB" id="A0A6G1QNK5"/>
<sequence length="421" mass="47980">MFSLDSSWSGRDSSHSPRSHSVSSLSPPTCADTKILRRSQSLPELKLRSSFEDFTPDISVDEDDETYRFQFSCPGLYQCTVTGLVFDMEGEGDVVYRTVPWNRRLLSQHHKKPAGPLFDIKCVQQSVCQLHVPHCEILSTGGFQFLSVAHVTDEGIEFIRPQKITETHVVINITGFSGYGNVKDEHSPPDPVRALVLLFYRPPDDPDPESLINVLLLPKNVSLWDVQRTRKKLVGDERYLETSPHCKLQPNQFYTLSTCPQNHSVKIEPPEAEFDEEFHSSYFTTFQVIMKTTMKDIKLVLKQKSSSNTVWKREVCLPSTKTRNSSQFALNLSHNQRLLEVRSSFVDGISEPVLKSLLDKLLEKKVINDSERESMDEMENKRDKARFVIDTVRKKGEVASSEMIDFLCEVDTFLCGHLGLM</sequence>
<feature type="domain" description="CARD" evidence="7">
    <location>
        <begin position="330"/>
        <end position="421"/>
    </location>
</feature>
<organism evidence="9 10">
    <name type="scientific">Channa argus</name>
    <name type="common">Northern snakehead</name>
    <name type="synonym">Ophicephalus argus</name>
    <dbReference type="NCBI Taxonomy" id="215402"/>
    <lineage>
        <taxon>Eukaryota</taxon>
        <taxon>Metazoa</taxon>
        <taxon>Chordata</taxon>
        <taxon>Craniata</taxon>
        <taxon>Vertebrata</taxon>
        <taxon>Euteleostomi</taxon>
        <taxon>Actinopterygii</taxon>
        <taxon>Neopterygii</taxon>
        <taxon>Teleostei</taxon>
        <taxon>Neoteleostei</taxon>
        <taxon>Acanthomorphata</taxon>
        <taxon>Anabantaria</taxon>
        <taxon>Anabantiformes</taxon>
        <taxon>Channoidei</taxon>
        <taxon>Channidae</taxon>
        <taxon>Channa</taxon>
    </lineage>
</organism>
<evidence type="ECO:0000313" key="9">
    <source>
        <dbReference type="EMBL" id="KAF3703873.1"/>
    </source>
</evidence>
<keyword evidence="2" id="KW-0963">Cytoplasm</keyword>
<keyword evidence="5" id="KW-0395">Inflammatory response</keyword>
<dbReference type="Gene3D" id="1.10.533.10">
    <property type="entry name" value="Death Domain, Fas"/>
    <property type="match status" value="1"/>
</dbReference>
<evidence type="ECO:0000259" key="8">
    <source>
        <dbReference type="PROSITE" id="PS51830"/>
    </source>
</evidence>
<dbReference type="PROSITE" id="PS50209">
    <property type="entry name" value="CARD"/>
    <property type="match status" value="1"/>
</dbReference>
<dbReference type="Pfam" id="PF23679">
    <property type="entry name" value="UPA-FIIND"/>
    <property type="match status" value="1"/>
</dbReference>
<dbReference type="GO" id="GO:0042981">
    <property type="term" value="P:regulation of apoptotic process"/>
    <property type="evidence" value="ECO:0007669"/>
    <property type="project" value="InterPro"/>
</dbReference>
<keyword evidence="3" id="KW-0399">Innate immunity</keyword>
<dbReference type="PANTHER" id="PTHR46985">
    <property type="entry name" value="NACHT, LRR AND PYD DOMAINS-CONTAINING PROTEIN 1"/>
    <property type="match status" value="1"/>
</dbReference>
<evidence type="ECO:0000256" key="4">
    <source>
        <dbReference type="ARBA" id="ARBA00022859"/>
    </source>
</evidence>
<gene>
    <name evidence="9" type="ORF">EXN66_Car019561</name>
</gene>
<reference evidence="10" key="2">
    <citation type="submission" date="2019-02" db="EMBL/GenBank/DDBJ databases">
        <title>Opniocepnalus argus Var Kimnra genome.</title>
        <authorList>
            <person name="Zhou C."/>
            <person name="Xiao S."/>
        </authorList>
    </citation>
    <scope>NUCLEOTIDE SEQUENCE [LARGE SCALE GENOMIC DNA]</scope>
</reference>
<dbReference type="InterPro" id="IPR025307">
    <property type="entry name" value="FIIND_dom"/>
</dbReference>
<dbReference type="Proteomes" id="UP000503349">
    <property type="component" value="Chromosome 19"/>
</dbReference>
<keyword evidence="10" id="KW-1185">Reference proteome</keyword>
<evidence type="ECO:0000313" key="10">
    <source>
        <dbReference type="Proteomes" id="UP000503349"/>
    </source>
</evidence>
<dbReference type="SMART" id="SM00114">
    <property type="entry name" value="CARD"/>
    <property type="match status" value="1"/>
</dbReference>
<reference evidence="9 10" key="1">
    <citation type="submission" date="2019-02" db="EMBL/GenBank/DDBJ databases">
        <title>Opniocepnalus argus genome.</title>
        <authorList>
            <person name="Zhou C."/>
            <person name="Xiao S."/>
        </authorList>
    </citation>
    <scope>NUCLEOTIDE SEQUENCE [LARGE SCALE GENOMIC DNA]</scope>
    <source>
        <strain evidence="9">OARG1902GOOAL</strain>
        <tissue evidence="9">Muscle</tissue>
    </source>
</reference>
<keyword evidence="4" id="KW-0391">Immunity</keyword>
<feature type="region of interest" description="Disordered" evidence="6">
    <location>
        <begin position="1"/>
        <end position="30"/>
    </location>
</feature>
<dbReference type="Pfam" id="PF00619">
    <property type="entry name" value="CARD"/>
    <property type="match status" value="1"/>
</dbReference>
<evidence type="ECO:0000256" key="1">
    <source>
        <dbReference type="ARBA" id="ARBA00004514"/>
    </source>
</evidence>
<proteinExistence type="predicted"/>
<feature type="compositionally biased region" description="Low complexity" evidence="6">
    <location>
        <begin position="1"/>
        <end position="11"/>
    </location>
</feature>
<evidence type="ECO:0000256" key="3">
    <source>
        <dbReference type="ARBA" id="ARBA00022588"/>
    </source>
</evidence>
<evidence type="ECO:0000259" key="7">
    <source>
        <dbReference type="PROSITE" id="PS50209"/>
    </source>
</evidence>
<dbReference type="PROSITE" id="PS51830">
    <property type="entry name" value="FIIND"/>
    <property type="match status" value="1"/>
</dbReference>
<dbReference type="GO" id="GO:0005829">
    <property type="term" value="C:cytosol"/>
    <property type="evidence" value="ECO:0007669"/>
    <property type="project" value="UniProtKB-SubCell"/>
</dbReference>
<dbReference type="Pfam" id="PF13553">
    <property type="entry name" value="FIIND"/>
    <property type="match status" value="1"/>
</dbReference>
<name>A0A6G1QNK5_CHAAH</name>
<dbReference type="InterPro" id="IPR051249">
    <property type="entry name" value="NLRP_Inflammasome"/>
</dbReference>
<dbReference type="InterPro" id="IPR011029">
    <property type="entry name" value="DEATH-like_dom_sf"/>
</dbReference>
<dbReference type="EMBL" id="CM015730">
    <property type="protein sequence ID" value="KAF3703873.1"/>
    <property type="molecule type" value="Genomic_DNA"/>
</dbReference>
<dbReference type="GO" id="GO:0045087">
    <property type="term" value="P:innate immune response"/>
    <property type="evidence" value="ECO:0007669"/>
    <property type="project" value="UniProtKB-KW"/>
</dbReference>
<dbReference type="PANTHER" id="PTHR46985:SF2">
    <property type="entry name" value="APOPTOSIS-ASSOCIATED SPECK-LIKE PROTEIN CONTAINING A CARD"/>
    <property type="match status" value="1"/>
</dbReference>
<dbReference type="InterPro" id="IPR001315">
    <property type="entry name" value="CARD"/>
</dbReference>
<feature type="domain" description="FIIND" evidence="8">
    <location>
        <begin position="48"/>
        <end position="329"/>
    </location>
</feature>
<comment type="subcellular location">
    <subcellularLocation>
        <location evidence="1">Cytoplasm</location>
        <location evidence="1">Cytosol</location>
    </subcellularLocation>
</comment>